<organism evidence="1">
    <name type="scientific">bioreactor metagenome</name>
    <dbReference type="NCBI Taxonomy" id="1076179"/>
    <lineage>
        <taxon>unclassified sequences</taxon>
        <taxon>metagenomes</taxon>
        <taxon>ecological metagenomes</taxon>
    </lineage>
</organism>
<accession>A0A645BS29</accession>
<comment type="caution">
    <text evidence="1">The sequence shown here is derived from an EMBL/GenBank/DDBJ whole genome shotgun (WGS) entry which is preliminary data.</text>
</comment>
<sequence length="292" mass="30167">MIGCTVKNNKASAQYGVGGGIRSTSLGKTSLSGCTVKSNTPDNISGAYTSDGTNYIGNAPNKSATAFAGYSGEKEPEPRSIAGDADVAAVTTALANPQSALYGALEQALAADLGKTVEGKSTSLAGMAASLYYANTFEGVAIESQDLIVEYTASYPEQARYYALFARADGSGYELPDRGVQFELQPGRTLPDGVTPPDFYVPGEGLMTWRNVVTDNGSYDLEPTVGVVTFRVCSVRAAEKAVGDKGSGGGCDSGAATAEGAPLALLLALPLARRLAGFTRTRDGRNAATRRS</sequence>
<evidence type="ECO:0000313" key="1">
    <source>
        <dbReference type="EMBL" id="MPM68229.1"/>
    </source>
</evidence>
<gene>
    <name evidence="1" type="ORF">SDC9_115160</name>
</gene>
<dbReference type="AlphaFoldDB" id="A0A645BS29"/>
<proteinExistence type="predicted"/>
<dbReference type="EMBL" id="VSSQ01022137">
    <property type="protein sequence ID" value="MPM68229.1"/>
    <property type="molecule type" value="Genomic_DNA"/>
</dbReference>
<protein>
    <submittedName>
        <fullName evidence="1">Uncharacterized protein</fullName>
    </submittedName>
</protein>
<reference evidence="1" key="1">
    <citation type="submission" date="2019-08" db="EMBL/GenBank/DDBJ databases">
        <authorList>
            <person name="Kucharzyk K."/>
            <person name="Murdoch R.W."/>
            <person name="Higgins S."/>
            <person name="Loffler F."/>
        </authorList>
    </citation>
    <scope>NUCLEOTIDE SEQUENCE</scope>
</reference>
<name>A0A645BS29_9ZZZZ</name>